<evidence type="ECO:0000259" key="16">
    <source>
        <dbReference type="PROSITE" id="PS50011"/>
    </source>
</evidence>
<dbReference type="PROSITE" id="PS00108">
    <property type="entry name" value="PROTEIN_KINASE_ST"/>
    <property type="match status" value="1"/>
</dbReference>
<sequence length="337" mass="37767">MASPTLPIRCARMTVSDENAEGQKWEKDKSSAAVGAKSQSDEEPNDEQKNVTPVGHPRIKALHLGMFDYGKELGEGSYGRVCLAREREHGFICALRILEKDELQCAGNEKLVRREIEIQSNLRHPNILRLYGHFHDDERIFLVLEYAAQGCLYGHLQEGGQFPESTAAGYISQVASALSHLHRTHVMHRDIKPENLLVGTHGEVKVADFGWSVHSPSNRQTRLCGTPDYQAPEMFEARDTGEPYDQMVDLWALGVLLYEFLVGVAPFEDSPPQRRERIAKADMMPIPSSVSPAAKDLIRKLLVVDPTKRLSLEQVQQHPWIIEHCVRGPGIARHGDG</sequence>
<dbReference type="GO" id="GO:0008608">
    <property type="term" value="P:attachment of spindle microtubules to kinetochore"/>
    <property type="evidence" value="ECO:0007669"/>
    <property type="project" value="UniProtKB-ARBA"/>
</dbReference>
<feature type="binding site" evidence="12">
    <location>
        <position position="208"/>
    </location>
    <ligand>
        <name>ATP</name>
        <dbReference type="ChEBI" id="CHEBI:30616"/>
    </ligand>
</feature>
<dbReference type="AlphaFoldDB" id="A0AAN7H9B7"/>
<protein>
    <recommendedName>
        <fullName evidence="3 14">Aurora kinase</fullName>
        <ecNumber evidence="2 14">2.7.11.1</ecNumber>
    </recommendedName>
</protein>
<keyword evidence="4 14" id="KW-0723">Serine/threonine-protein kinase</keyword>
<feature type="active site" description="Proton acceptor" evidence="11">
    <location>
        <position position="190"/>
    </location>
</feature>
<name>A0AAN7H9B7_9PEZI</name>
<feature type="domain" description="Protein kinase" evidence="16">
    <location>
        <begin position="67"/>
        <end position="321"/>
    </location>
</feature>
<comment type="similarity">
    <text evidence="14">Belongs to the protein kinase superfamily. Ser/Thr protein kinase family. Aurora subfamily.</text>
</comment>
<evidence type="ECO:0000256" key="12">
    <source>
        <dbReference type="PIRSR" id="PIRSR630616-2"/>
    </source>
</evidence>
<dbReference type="InterPro" id="IPR011009">
    <property type="entry name" value="Kinase-like_dom_sf"/>
</dbReference>
<evidence type="ECO:0000256" key="6">
    <source>
        <dbReference type="ARBA" id="ARBA00022741"/>
    </source>
</evidence>
<evidence type="ECO:0000256" key="7">
    <source>
        <dbReference type="ARBA" id="ARBA00022777"/>
    </source>
</evidence>
<dbReference type="InterPro" id="IPR000719">
    <property type="entry name" value="Prot_kinase_dom"/>
</dbReference>
<keyword evidence="6 12" id="KW-0547">Nucleotide-binding</keyword>
<accession>A0AAN7H9B7</accession>
<dbReference type="Pfam" id="PF00069">
    <property type="entry name" value="Pkinase"/>
    <property type="match status" value="1"/>
</dbReference>
<dbReference type="PANTHER" id="PTHR24350">
    <property type="entry name" value="SERINE/THREONINE-PROTEIN KINASE IAL-RELATED"/>
    <property type="match status" value="1"/>
</dbReference>
<evidence type="ECO:0000256" key="10">
    <source>
        <dbReference type="ARBA" id="ARBA00048679"/>
    </source>
</evidence>
<evidence type="ECO:0000256" key="15">
    <source>
        <dbReference type="SAM" id="MobiDB-lite"/>
    </source>
</evidence>
<reference evidence="17" key="1">
    <citation type="journal article" date="2023" name="Mol. Phylogenet. Evol.">
        <title>Genome-scale phylogeny and comparative genomics of the fungal order Sordariales.</title>
        <authorList>
            <person name="Hensen N."/>
            <person name="Bonometti L."/>
            <person name="Westerberg I."/>
            <person name="Brannstrom I.O."/>
            <person name="Guillou S."/>
            <person name="Cros-Aarteil S."/>
            <person name="Calhoun S."/>
            <person name="Haridas S."/>
            <person name="Kuo A."/>
            <person name="Mondo S."/>
            <person name="Pangilinan J."/>
            <person name="Riley R."/>
            <person name="LaButti K."/>
            <person name="Andreopoulos B."/>
            <person name="Lipzen A."/>
            <person name="Chen C."/>
            <person name="Yan M."/>
            <person name="Daum C."/>
            <person name="Ng V."/>
            <person name="Clum A."/>
            <person name="Steindorff A."/>
            <person name="Ohm R.A."/>
            <person name="Martin F."/>
            <person name="Silar P."/>
            <person name="Natvig D.O."/>
            <person name="Lalanne C."/>
            <person name="Gautier V."/>
            <person name="Ament-Velasquez S.L."/>
            <person name="Kruys A."/>
            <person name="Hutchinson M.I."/>
            <person name="Powell A.J."/>
            <person name="Barry K."/>
            <person name="Miller A.N."/>
            <person name="Grigoriev I.V."/>
            <person name="Debuchy R."/>
            <person name="Gladieux P."/>
            <person name="Hiltunen Thoren M."/>
            <person name="Johannesson H."/>
        </authorList>
    </citation>
    <scope>NUCLEOTIDE SEQUENCE</scope>
    <source>
        <strain evidence="17">CBS 532.94</strain>
    </source>
</reference>
<evidence type="ECO:0000256" key="3">
    <source>
        <dbReference type="ARBA" id="ARBA00021157"/>
    </source>
</evidence>
<dbReference type="FunFam" id="3.30.200.20:FF:000042">
    <property type="entry name" value="Aurora kinase A"/>
    <property type="match status" value="1"/>
</dbReference>
<dbReference type="GO" id="GO:0032465">
    <property type="term" value="P:regulation of cytokinesis"/>
    <property type="evidence" value="ECO:0007669"/>
    <property type="project" value="UniProtKB-ARBA"/>
</dbReference>
<evidence type="ECO:0000313" key="18">
    <source>
        <dbReference type="Proteomes" id="UP001303760"/>
    </source>
</evidence>
<dbReference type="GO" id="GO:0000776">
    <property type="term" value="C:kinetochore"/>
    <property type="evidence" value="ECO:0007669"/>
    <property type="project" value="UniProtKB-ARBA"/>
</dbReference>
<feature type="compositionally biased region" description="Basic and acidic residues" evidence="15">
    <location>
        <begin position="21"/>
        <end position="30"/>
    </location>
</feature>
<comment type="catalytic activity">
    <reaction evidence="10 14">
        <text>L-seryl-[protein] + ATP = O-phospho-L-seryl-[protein] + ADP + H(+)</text>
        <dbReference type="Rhea" id="RHEA:17989"/>
        <dbReference type="Rhea" id="RHEA-COMP:9863"/>
        <dbReference type="Rhea" id="RHEA-COMP:11604"/>
        <dbReference type="ChEBI" id="CHEBI:15378"/>
        <dbReference type="ChEBI" id="CHEBI:29999"/>
        <dbReference type="ChEBI" id="CHEBI:30616"/>
        <dbReference type="ChEBI" id="CHEBI:83421"/>
        <dbReference type="ChEBI" id="CHEBI:456216"/>
        <dbReference type="EC" id="2.7.11.1"/>
    </reaction>
</comment>
<evidence type="ECO:0000256" key="8">
    <source>
        <dbReference type="ARBA" id="ARBA00022840"/>
    </source>
</evidence>
<dbReference type="SUPFAM" id="SSF56112">
    <property type="entry name" value="Protein kinase-like (PK-like)"/>
    <property type="match status" value="1"/>
</dbReference>
<dbReference type="EMBL" id="MU860271">
    <property type="protein sequence ID" value="KAK4235398.1"/>
    <property type="molecule type" value="Genomic_DNA"/>
</dbReference>
<comment type="catalytic activity">
    <reaction evidence="9 14">
        <text>L-threonyl-[protein] + ATP = O-phospho-L-threonyl-[protein] + ADP + H(+)</text>
        <dbReference type="Rhea" id="RHEA:46608"/>
        <dbReference type="Rhea" id="RHEA-COMP:11060"/>
        <dbReference type="Rhea" id="RHEA-COMP:11605"/>
        <dbReference type="ChEBI" id="CHEBI:15378"/>
        <dbReference type="ChEBI" id="CHEBI:30013"/>
        <dbReference type="ChEBI" id="CHEBI:30616"/>
        <dbReference type="ChEBI" id="CHEBI:61977"/>
        <dbReference type="ChEBI" id="CHEBI:456216"/>
        <dbReference type="EC" id="2.7.11.1"/>
    </reaction>
</comment>
<gene>
    <name evidence="17" type="ORF">C8A03DRAFT_36752</name>
</gene>
<dbReference type="PROSITE" id="PS50011">
    <property type="entry name" value="PROTEIN_KINASE_DOM"/>
    <property type="match status" value="1"/>
</dbReference>
<evidence type="ECO:0000256" key="9">
    <source>
        <dbReference type="ARBA" id="ARBA00047899"/>
    </source>
</evidence>
<dbReference type="SMART" id="SM00220">
    <property type="entry name" value="S_TKc"/>
    <property type="match status" value="1"/>
</dbReference>
<dbReference type="GO" id="GO:0044779">
    <property type="term" value="P:meiotic spindle checkpoint signaling"/>
    <property type="evidence" value="ECO:0007669"/>
    <property type="project" value="UniProtKB-ARBA"/>
</dbReference>
<dbReference type="Proteomes" id="UP001303760">
    <property type="component" value="Unassembled WGS sequence"/>
</dbReference>
<dbReference type="GO" id="GO:0051233">
    <property type="term" value="C:spindle midzone"/>
    <property type="evidence" value="ECO:0007669"/>
    <property type="project" value="UniProtKB-ARBA"/>
</dbReference>
<dbReference type="GO" id="GO:0004674">
    <property type="term" value="F:protein serine/threonine kinase activity"/>
    <property type="evidence" value="ECO:0007669"/>
    <property type="project" value="UniProtKB-KW"/>
</dbReference>
<keyword evidence="18" id="KW-1185">Reference proteome</keyword>
<dbReference type="EC" id="2.7.11.1" evidence="2 14"/>
<keyword evidence="7 14" id="KW-0418">Kinase</keyword>
<dbReference type="InterPro" id="IPR008271">
    <property type="entry name" value="Ser/Thr_kinase_AS"/>
</dbReference>
<dbReference type="Gene3D" id="1.10.510.10">
    <property type="entry name" value="Transferase(Phosphotransferase) domain 1"/>
    <property type="match status" value="1"/>
</dbReference>
<evidence type="ECO:0000256" key="4">
    <source>
        <dbReference type="ARBA" id="ARBA00022527"/>
    </source>
</evidence>
<comment type="caution">
    <text evidence="17">The sequence shown here is derived from an EMBL/GenBank/DDBJ whole genome shotgun (WGS) entry which is preliminary data.</text>
</comment>
<feature type="cross-link" description="Glycyl lysine isopeptide (Lys-Gly) (interchain with G-Cter in SUMO2)" evidence="13">
    <location>
        <position position="192"/>
    </location>
</feature>
<dbReference type="InterPro" id="IPR030616">
    <property type="entry name" value="Aur-like"/>
</dbReference>
<evidence type="ECO:0000256" key="2">
    <source>
        <dbReference type="ARBA" id="ARBA00012513"/>
    </source>
</evidence>
<dbReference type="GO" id="GO:0045143">
    <property type="term" value="P:homologous chromosome segregation"/>
    <property type="evidence" value="ECO:0007669"/>
    <property type="project" value="UniProtKB-ARBA"/>
</dbReference>
<evidence type="ECO:0000313" key="17">
    <source>
        <dbReference type="EMBL" id="KAK4235398.1"/>
    </source>
</evidence>
<feature type="binding site" evidence="12">
    <location>
        <begin position="145"/>
        <end position="147"/>
    </location>
    <ligand>
        <name>ATP</name>
        <dbReference type="ChEBI" id="CHEBI:30616"/>
    </ligand>
</feature>
<evidence type="ECO:0000256" key="13">
    <source>
        <dbReference type="PIRSR" id="PIRSR630616-3"/>
    </source>
</evidence>
<comment type="subunit">
    <text evidence="1">Homodimer. Forms a ternary complex with ATG13 and ATG17.</text>
</comment>
<keyword evidence="8 12" id="KW-0067">ATP-binding</keyword>
<evidence type="ECO:0000256" key="11">
    <source>
        <dbReference type="PIRSR" id="PIRSR630616-1"/>
    </source>
</evidence>
<dbReference type="GO" id="GO:0000819">
    <property type="term" value="P:sister chromatid segregation"/>
    <property type="evidence" value="ECO:0007669"/>
    <property type="project" value="UniProtKB-ARBA"/>
</dbReference>
<proteinExistence type="inferred from homology"/>
<dbReference type="GO" id="GO:0005524">
    <property type="term" value="F:ATP binding"/>
    <property type="evidence" value="ECO:0007669"/>
    <property type="project" value="UniProtKB-UniRule"/>
</dbReference>
<evidence type="ECO:0000256" key="5">
    <source>
        <dbReference type="ARBA" id="ARBA00022679"/>
    </source>
</evidence>
<dbReference type="FunFam" id="1.10.510.10:FF:000235">
    <property type="entry name" value="Serine/threonine-protein kinase ark1"/>
    <property type="match status" value="1"/>
</dbReference>
<evidence type="ECO:0000256" key="14">
    <source>
        <dbReference type="RuleBase" id="RU367134"/>
    </source>
</evidence>
<dbReference type="GO" id="GO:0072479">
    <property type="term" value="P:response to mitotic cell cycle spindle assembly checkpoint signaling"/>
    <property type="evidence" value="ECO:0007669"/>
    <property type="project" value="UniProtKB-ARBA"/>
</dbReference>
<dbReference type="GO" id="GO:1902115">
    <property type="term" value="P:regulation of organelle assembly"/>
    <property type="evidence" value="ECO:0007669"/>
    <property type="project" value="UniProtKB-ARBA"/>
</dbReference>
<evidence type="ECO:0000256" key="1">
    <source>
        <dbReference type="ARBA" id="ARBA00011138"/>
    </source>
</evidence>
<feature type="region of interest" description="Disordered" evidence="15">
    <location>
        <begin position="1"/>
        <end position="55"/>
    </location>
</feature>
<reference evidence="17" key="2">
    <citation type="submission" date="2023-05" db="EMBL/GenBank/DDBJ databases">
        <authorList>
            <consortium name="Lawrence Berkeley National Laboratory"/>
            <person name="Steindorff A."/>
            <person name="Hensen N."/>
            <person name="Bonometti L."/>
            <person name="Westerberg I."/>
            <person name="Brannstrom I.O."/>
            <person name="Guillou S."/>
            <person name="Cros-Aarteil S."/>
            <person name="Calhoun S."/>
            <person name="Haridas S."/>
            <person name="Kuo A."/>
            <person name="Mondo S."/>
            <person name="Pangilinan J."/>
            <person name="Riley R."/>
            <person name="Labutti K."/>
            <person name="Andreopoulos B."/>
            <person name="Lipzen A."/>
            <person name="Chen C."/>
            <person name="Yanf M."/>
            <person name="Daum C."/>
            <person name="Ng V."/>
            <person name="Clum A."/>
            <person name="Ohm R."/>
            <person name="Martin F."/>
            <person name="Silar P."/>
            <person name="Natvig D."/>
            <person name="Lalanne C."/>
            <person name="Gautier V."/>
            <person name="Ament-Velasquez S.L."/>
            <person name="Kruys A."/>
            <person name="Hutchinson M.I."/>
            <person name="Powell A.J."/>
            <person name="Barry K."/>
            <person name="Miller A.N."/>
            <person name="Grigoriev I.V."/>
            <person name="Debuchy R."/>
            <person name="Gladieux P."/>
            <person name="Thoren M.H."/>
            <person name="Johannesson H."/>
        </authorList>
    </citation>
    <scope>NUCLEOTIDE SEQUENCE</scope>
    <source>
        <strain evidence="17">CBS 532.94</strain>
    </source>
</reference>
<dbReference type="CDD" id="cd14007">
    <property type="entry name" value="STKc_Aurora"/>
    <property type="match status" value="1"/>
</dbReference>
<keyword evidence="5 14" id="KW-0808">Transferase</keyword>
<feature type="binding site" evidence="12">
    <location>
        <begin position="194"/>
        <end position="195"/>
    </location>
    <ligand>
        <name>ATP</name>
        <dbReference type="ChEBI" id="CHEBI:30616"/>
    </ligand>
</feature>
<dbReference type="GO" id="GO:0090266">
    <property type="term" value="P:regulation of mitotic cell cycle spindle assembly checkpoint"/>
    <property type="evidence" value="ECO:0007669"/>
    <property type="project" value="UniProtKB-ARBA"/>
</dbReference>
<organism evidence="17 18">
    <name type="scientific">Achaetomium macrosporum</name>
    <dbReference type="NCBI Taxonomy" id="79813"/>
    <lineage>
        <taxon>Eukaryota</taxon>
        <taxon>Fungi</taxon>
        <taxon>Dikarya</taxon>
        <taxon>Ascomycota</taxon>
        <taxon>Pezizomycotina</taxon>
        <taxon>Sordariomycetes</taxon>
        <taxon>Sordariomycetidae</taxon>
        <taxon>Sordariales</taxon>
        <taxon>Chaetomiaceae</taxon>
        <taxon>Achaetomium</taxon>
    </lineage>
</organism>
<dbReference type="GO" id="GO:0032133">
    <property type="term" value="C:chromosome passenger complex"/>
    <property type="evidence" value="ECO:0007669"/>
    <property type="project" value="UniProtKB-ARBA"/>
</dbReference>